<protein>
    <recommendedName>
        <fullName evidence="5">Metal-dependent hydrolase</fullName>
    </recommendedName>
</protein>
<dbReference type="EMBL" id="MSCO01000002">
    <property type="protein sequence ID" value="PQJ84794.1"/>
    <property type="molecule type" value="Genomic_DNA"/>
</dbReference>
<proteinExistence type="predicted"/>
<feature type="transmembrane region" description="Helical" evidence="1">
    <location>
        <begin position="151"/>
        <end position="172"/>
    </location>
</feature>
<organism evidence="3 4">
    <name type="scientific">Aliivibrio sifiae</name>
    <dbReference type="NCBI Taxonomy" id="566293"/>
    <lineage>
        <taxon>Bacteria</taxon>
        <taxon>Pseudomonadati</taxon>
        <taxon>Pseudomonadota</taxon>
        <taxon>Gammaproteobacteria</taxon>
        <taxon>Vibrionales</taxon>
        <taxon>Vibrionaceae</taxon>
        <taxon>Aliivibrio</taxon>
    </lineage>
</organism>
<evidence type="ECO:0000256" key="1">
    <source>
        <dbReference type="SAM" id="Phobius"/>
    </source>
</evidence>
<sequence>MANFSTHFNSAALVSGVASAALLSANHIELNTALWLWFLGTIGGLLPDIDSDNSTSLDIIFNLFTICIVLLSIRYFTSDAIDERQFLLLIGLPVVIHIFIKYGIRNVFEWQTIHRGICHSLLFLLFCGLLTTNITMFILNTELQGADLIGWLSGMFVFGGGLIHLLLDEIYSVDLANVRIKRSFGSALKLTDFSNLPLSIFFLITVVILAFLAPPIGPTITTLNNWHSFKIW</sequence>
<keyword evidence="2" id="KW-0732">Signal</keyword>
<gene>
    <name evidence="3" type="ORF">BTO22_14970</name>
</gene>
<evidence type="ECO:0000256" key="2">
    <source>
        <dbReference type="SAM" id="SignalP"/>
    </source>
</evidence>
<dbReference type="Proteomes" id="UP000239263">
    <property type="component" value="Unassembled WGS sequence"/>
</dbReference>
<dbReference type="InterPro" id="IPR007404">
    <property type="entry name" value="YdjM-like"/>
</dbReference>
<evidence type="ECO:0008006" key="5">
    <source>
        <dbReference type="Google" id="ProtNLM"/>
    </source>
</evidence>
<dbReference type="RefSeq" id="WP_105056183.1">
    <property type="nucleotide sequence ID" value="NZ_CAWNRT010000002.1"/>
</dbReference>
<reference evidence="3 4" key="1">
    <citation type="submission" date="2016-12" db="EMBL/GenBank/DDBJ databases">
        <title>Diversity of luminous bacteria.</title>
        <authorList>
            <person name="Yoshizawa S."/>
            <person name="Kogure K."/>
        </authorList>
    </citation>
    <scope>NUCLEOTIDE SEQUENCE [LARGE SCALE GENOMIC DNA]</scope>
    <source>
        <strain evidence="3 4">ATCC 33715</strain>
    </source>
</reference>
<name>A0A2S7X3I3_9GAMM</name>
<feature type="transmembrane region" description="Helical" evidence="1">
    <location>
        <begin position="116"/>
        <end position="139"/>
    </location>
</feature>
<evidence type="ECO:0000313" key="3">
    <source>
        <dbReference type="EMBL" id="PQJ84794.1"/>
    </source>
</evidence>
<feature type="signal peptide" evidence="2">
    <location>
        <begin position="1"/>
        <end position="20"/>
    </location>
</feature>
<keyword evidence="1" id="KW-0472">Membrane</keyword>
<dbReference type="AlphaFoldDB" id="A0A2S7X3I3"/>
<dbReference type="OrthoDB" id="5295350at2"/>
<evidence type="ECO:0000313" key="4">
    <source>
        <dbReference type="Proteomes" id="UP000239263"/>
    </source>
</evidence>
<accession>A0A2S7X3I3</accession>
<keyword evidence="1" id="KW-0812">Transmembrane</keyword>
<dbReference type="Pfam" id="PF04307">
    <property type="entry name" value="YdjM"/>
    <property type="match status" value="1"/>
</dbReference>
<comment type="caution">
    <text evidence="3">The sequence shown here is derived from an EMBL/GenBank/DDBJ whole genome shotgun (WGS) entry which is preliminary data.</text>
</comment>
<feature type="transmembrane region" description="Helical" evidence="1">
    <location>
        <begin position="84"/>
        <end position="104"/>
    </location>
</feature>
<feature type="transmembrane region" description="Helical" evidence="1">
    <location>
        <begin position="59"/>
        <end position="78"/>
    </location>
</feature>
<feature type="chain" id="PRO_5015703824" description="Metal-dependent hydrolase" evidence="2">
    <location>
        <begin position="21"/>
        <end position="232"/>
    </location>
</feature>
<feature type="transmembrane region" description="Helical" evidence="1">
    <location>
        <begin position="193"/>
        <end position="213"/>
    </location>
</feature>
<keyword evidence="1" id="KW-1133">Transmembrane helix</keyword>